<evidence type="ECO:0000256" key="1">
    <source>
        <dbReference type="SAM" id="MobiDB-lite"/>
    </source>
</evidence>
<dbReference type="RefSeq" id="WP_089873685.1">
    <property type="nucleotide sequence ID" value="NZ_FNBH01000002.1"/>
</dbReference>
<evidence type="ECO:0000313" key="2">
    <source>
        <dbReference type="EMBL" id="SDF91057.1"/>
    </source>
</evidence>
<dbReference type="EMBL" id="FNBH01000002">
    <property type="protein sequence ID" value="SDF91057.1"/>
    <property type="molecule type" value="Genomic_DNA"/>
</dbReference>
<gene>
    <name evidence="2" type="ORF">SAMN05421825_2448</name>
</gene>
<name>A0A1G7PXL8_9FLAO</name>
<reference evidence="3" key="1">
    <citation type="submission" date="2016-10" db="EMBL/GenBank/DDBJ databases">
        <authorList>
            <person name="Varghese N."/>
            <person name="Submissions S."/>
        </authorList>
    </citation>
    <scope>NUCLEOTIDE SEQUENCE [LARGE SCALE GENOMIC DNA]</scope>
    <source>
        <strain evidence="3">DSM 19684</strain>
    </source>
</reference>
<organism evidence="2 3">
    <name type="scientific">Epilithonimonas hungarica</name>
    <dbReference type="NCBI Taxonomy" id="454006"/>
    <lineage>
        <taxon>Bacteria</taxon>
        <taxon>Pseudomonadati</taxon>
        <taxon>Bacteroidota</taxon>
        <taxon>Flavobacteriia</taxon>
        <taxon>Flavobacteriales</taxon>
        <taxon>Weeksellaceae</taxon>
        <taxon>Chryseobacterium group</taxon>
        <taxon>Epilithonimonas</taxon>
    </lineage>
</organism>
<sequence>MLRKLQLILMIFCLGIFVFPKQNFNVQLAQSSCCEAQKSNSDCCNKEKKKSDSCHHDSKKEKDCKDNCTTCKTCSSGFVFSVVLNNFDNKLKTPVFEINNPFSYYSQLPLARSFNIWQPPKLG</sequence>
<feature type="compositionally biased region" description="Basic and acidic residues" evidence="1">
    <location>
        <begin position="44"/>
        <end position="63"/>
    </location>
</feature>
<protein>
    <submittedName>
        <fullName evidence="2">Uncharacterized protein</fullName>
    </submittedName>
</protein>
<accession>A0A1G7PXL8</accession>
<proteinExistence type="predicted"/>
<dbReference type="OrthoDB" id="1449897at2"/>
<dbReference type="STRING" id="454006.SAMN05421825_2448"/>
<evidence type="ECO:0000313" key="3">
    <source>
        <dbReference type="Proteomes" id="UP000199203"/>
    </source>
</evidence>
<dbReference type="Proteomes" id="UP000199203">
    <property type="component" value="Unassembled WGS sequence"/>
</dbReference>
<feature type="region of interest" description="Disordered" evidence="1">
    <location>
        <begin position="39"/>
        <end position="63"/>
    </location>
</feature>
<keyword evidence="3" id="KW-1185">Reference proteome</keyword>
<dbReference type="AlphaFoldDB" id="A0A1G7PXL8"/>